<dbReference type="EMBL" id="JACYCF010000020">
    <property type="protein sequence ID" value="KAF8750460.1"/>
    <property type="molecule type" value="Genomic_DNA"/>
</dbReference>
<reference evidence="3" key="1">
    <citation type="submission" date="2020-09" db="EMBL/GenBank/DDBJ databases">
        <title>Comparative genome analyses of four rice-infecting Rhizoctonia solani isolates reveal extensive enrichment of homogalacturonan modification genes.</title>
        <authorList>
            <person name="Lee D.-Y."/>
            <person name="Jeon J."/>
            <person name="Kim K.-T."/>
            <person name="Cheong K."/>
            <person name="Song H."/>
            <person name="Choi G."/>
            <person name="Ko J."/>
            <person name="Opiyo S.O."/>
            <person name="Zuo S."/>
            <person name="Madhav S."/>
            <person name="Lee Y.-H."/>
            <person name="Wang G.-L."/>
        </authorList>
    </citation>
    <scope>NUCLEOTIDE SEQUENCE</scope>
    <source>
        <strain evidence="3">AG1-IA B2</strain>
    </source>
</reference>
<sequence length="1588" mass="177978">MVFTIINLHDPVNRLTPQALMLATLRHIESQEEDEKEYAQQYRAEPEDERSEPEDEFDFDEFPELKRPPRELPEVPKRTHGPPCKAYEFLESLRAGEDVDILTWQAEHLALAKEDPYQHKECPRLLWKMVDIIESEETPSELGTVAATLLMYDVYQISQSDSYIHRRARCKLATLLDPKEAVSIYRDILDDPKDELDSRDLCAFEDVLATRLAFALWELYERTSDTRFDEIHALYQEMEITSLMTEHTVLTSTSPTPRLDHVHCPGQLLYVVQCMRNDSRGKLELQAALVCEALRLIDLGIGISDQLRVLHTLYETIDSIDPSSELNGFTRTASKYGLESADVSFEVMGSFLAEKEPIYKWVNQLIMRLNDNIKPNTFIPDFSDELERNIPSKLPSDFFEMPRSFFERFGRARAVSSFCVSSLSQVTPTPSTIILISTGKYSKTGGAQVALISPAVSELAILYAIQVLRLGMAGSSQEADGVYFMKMRGAAHMSRYRRLGEHTDLMSSYELTKLVFQKHEMFTTPGDEREWAKISSLFMGAQTADCLFDDTGESRYLDQAAAMLREALRFVGLKNPLATAMSGLLGSALCKRFMYSQVPEDLGIAETLTGGASRVGQSSYVRTGIGLQLYVGSLPSCDQLYGRTMLIKFKHSSQIEDLEQSILMFKKVLDNTSAQSIHYADANYWYGHALSIRSQGDDLATGTHHLRQALLAQPSTSHPQSPVWMTGLSKALVMEFQKTGDRTLLEEAAKLSQTAVSVASKTSTILADVYAQLGEVKHQTFRVTNNSEDLDQCMLAFESAVNSKGSPQFQFWETILMYQEKAVGVGKSIKRRHEYLANNPSLACRAAAYAIRQGKLELAVEYLERGRSILWRQTLELRSPLDELRKVAPSIANQLAEVIEQLDQNEQLQSRSGNLAAHVTPWTISNPDQIAQSHRMLSQYYDYLLEQIRKIDGFSNFMRSFVYADTVGVASEGPVVILNLCEDGCDALVFLRSGVHHVALPDADFQILSAKRAELVVAAARVVEDQGVTMDAMLRPLLRLLWSSLIEPVVSFIKSSGTTEKRVFWVVFDSPQPRLLTVIQTETGEMDELISAEEEVETLRELDIITTELRDNDIDLQNNLGMIEEARRLHKTSVHTTQSTWASKTLGRFIGTFFYLKSKLTTGFISAFKLTIEPLMRAELPLADFAFLSACHTAEGSEAQNENMSLAGALQVAGFRSVVATMYAVADSDGPTVARVLYEHMFRDRSQPANSSDAALGLNKAVRKLRLSKVPMHRWATTSLCTRLLYFTDPALSLALGSTNSTSPSTMTKSQKAPKFLTTPPPSHGPHLVISYPAKNVLQLTLNRPRSLNAMTDDLRADIARVMDWFERESSLWLVTSSCSKKISINLCVCDTKGGYHNWKRRAFCAGQDLKNWKKKQDTGSRREAEEMARIQTDLAPSLVVVVSSQSLRPRDAKLLPEVKRGVVAAAGGIPRIQRIAGHQFAAELLLTGRTITAEEAHTKYRFTEYGNQSCKEIISNSPDAVWSTKKALLDGQQYASLEEAVIKHNLSEESKRVYQGDNIREGLAAFSEKRNQFGQILNCEVALSGSW</sequence>
<organism evidence="3 4">
    <name type="scientific">Rhizoctonia solani</name>
    <dbReference type="NCBI Taxonomy" id="456999"/>
    <lineage>
        <taxon>Eukaryota</taxon>
        <taxon>Fungi</taxon>
        <taxon>Dikarya</taxon>
        <taxon>Basidiomycota</taxon>
        <taxon>Agaricomycotina</taxon>
        <taxon>Agaricomycetes</taxon>
        <taxon>Cantharellales</taxon>
        <taxon>Ceratobasidiaceae</taxon>
        <taxon>Rhizoctonia</taxon>
    </lineage>
</organism>
<feature type="compositionally biased region" description="Acidic residues" evidence="1">
    <location>
        <begin position="46"/>
        <end position="62"/>
    </location>
</feature>
<gene>
    <name evidence="3" type="ORF">RHS01_09288</name>
</gene>
<dbReference type="InterPro" id="IPR011990">
    <property type="entry name" value="TPR-like_helical_dom_sf"/>
</dbReference>
<dbReference type="SUPFAM" id="SSF52096">
    <property type="entry name" value="ClpP/crotonase"/>
    <property type="match status" value="1"/>
</dbReference>
<dbReference type="Pfam" id="PF00378">
    <property type="entry name" value="ECH_1"/>
    <property type="match status" value="1"/>
</dbReference>
<dbReference type="Pfam" id="PF12770">
    <property type="entry name" value="CHAT"/>
    <property type="match status" value="1"/>
</dbReference>
<evidence type="ECO:0000256" key="1">
    <source>
        <dbReference type="SAM" id="MobiDB-lite"/>
    </source>
</evidence>
<evidence type="ECO:0000313" key="4">
    <source>
        <dbReference type="Proteomes" id="UP000614334"/>
    </source>
</evidence>
<feature type="domain" description="CHAT" evidence="2">
    <location>
        <begin position="1167"/>
        <end position="1270"/>
    </location>
</feature>
<dbReference type="GO" id="GO:0006635">
    <property type="term" value="P:fatty acid beta-oxidation"/>
    <property type="evidence" value="ECO:0007669"/>
    <property type="project" value="TreeGrafter"/>
</dbReference>
<evidence type="ECO:0000313" key="3">
    <source>
        <dbReference type="EMBL" id="KAF8750460.1"/>
    </source>
</evidence>
<feature type="compositionally biased region" description="Basic and acidic residues" evidence="1">
    <location>
        <begin position="63"/>
        <end position="77"/>
    </location>
</feature>
<feature type="region of interest" description="Disordered" evidence="1">
    <location>
        <begin position="31"/>
        <end position="78"/>
    </location>
</feature>
<evidence type="ECO:0000259" key="2">
    <source>
        <dbReference type="Pfam" id="PF12770"/>
    </source>
</evidence>
<comment type="caution">
    <text evidence="3">The sequence shown here is derived from an EMBL/GenBank/DDBJ whole genome shotgun (WGS) entry which is preliminary data.</text>
</comment>
<dbReference type="InterPro" id="IPR001753">
    <property type="entry name" value="Enoyl-CoA_hydra/iso"/>
</dbReference>
<dbReference type="InterPro" id="IPR029045">
    <property type="entry name" value="ClpP/crotonase-like_dom_sf"/>
</dbReference>
<dbReference type="PANTHER" id="PTHR11941:SF158">
    <property type="entry name" value="ENOYL-COA HYDRATASE (AFU_ORTHOLOGUE AFUA_2G10650)"/>
    <property type="match status" value="1"/>
</dbReference>
<name>A0A8H7I972_9AGAM</name>
<accession>A0A8H7I972</accession>
<dbReference type="PANTHER" id="PTHR11941">
    <property type="entry name" value="ENOYL-COA HYDRATASE-RELATED"/>
    <property type="match status" value="1"/>
</dbReference>
<protein>
    <recommendedName>
        <fullName evidence="2">CHAT domain-containing protein</fullName>
    </recommendedName>
</protein>
<proteinExistence type="predicted"/>
<dbReference type="Proteomes" id="UP000614334">
    <property type="component" value="Unassembled WGS sequence"/>
</dbReference>
<dbReference type="GO" id="GO:0005739">
    <property type="term" value="C:mitochondrion"/>
    <property type="evidence" value="ECO:0007669"/>
    <property type="project" value="TreeGrafter"/>
</dbReference>
<dbReference type="CDD" id="cd06558">
    <property type="entry name" value="crotonase-like"/>
    <property type="match status" value="1"/>
</dbReference>
<dbReference type="InterPro" id="IPR024983">
    <property type="entry name" value="CHAT_dom"/>
</dbReference>
<dbReference type="Gene3D" id="3.90.226.10">
    <property type="entry name" value="2-enoyl-CoA Hydratase, Chain A, domain 1"/>
    <property type="match status" value="2"/>
</dbReference>
<dbReference type="Gene3D" id="1.25.40.10">
    <property type="entry name" value="Tetratricopeptide repeat domain"/>
    <property type="match status" value="1"/>
</dbReference>